<evidence type="ECO:0000256" key="1">
    <source>
        <dbReference type="SAM" id="MobiDB-lite"/>
    </source>
</evidence>
<dbReference type="Proteomes" id="UP001374535">
    <property type="component" value="Chromosome 3"/>
</dbReference>
<accession>A0AAQ3NX49</accession>
<protein>
    <submittedName>
        <fullName evidence="2">Uncharacterized protein</fullName>
    </submittedName>
</protein>
<organism evidence="2 3">
    <name type="scientific">Vigna mungo</name>
    <name type="common">Black gram</name>
    <name type="synonym">Phaseolus mungo</name>
    <dbReference type="NCBI Taxonomy" id="3915"/>
    <lineage>
        <taxon>Eukaryota</taxon>
        <taxon>Viridiplantae</taxon>
        <taxon>Streptophyta</taxon>
        <taxon>Embryophyta</taxon>
        <taxon>Tracheophyta</taxon>
        <taxon>Spermatophyta</taxon>
        <taxon>Magnoliopsida</taxon>
        <taxon>eudicotyledons</taxon>
        <taxon>Gunneridae</taxon>
        <taxon>Pentapetalae</taxon>
        <taxon>rosids</taxon>
        <taxon>fabids</taxon>
        <taxon>Fabales</taxon>
        <taxon>Fabaceae</taxon>
        <taxon>Papilionoideae</taxon>
        <taxon>50 kb inversion clade</taxon>
        <taxon>NPAAA clade</taxon>
        <taxon>indigoferoid/millettioid clade</taxon>
        <taxon>Phaseoleae</taxon>
        <taxon>Vigna</taxon>
    </lineage>
</organism>
<reference evidence="2 3" key="1">
    <citation type="journal article" date="2023" name="Life. Sci Alliance">
        <title>Evolutionary insights into 3D genome organization and epigenetic landscape of Vigna mungo.</title>
        <authorList>
            <person name="Junaid A."/>
            <person name="Singh B."/>
            <person name="Bhatia S."/>
        </authorList>
    </citation>
    <scope>NUCLEOTIDE SEQUENCE [LARGE SCALE GENOMIC DNA]</scope>
    <source>
        <strain evidence="2">Urdbean</strain>
    </source>
</reference>
<name>A0AAQ3NX49_VIGMU</name>
<dbReference type="EMBL" id="CP144698">
    <property type="protein sequence ID" value="WVZ17714.1"/>
    <property type="molecule type" value="Genomic_DNA"/>
</dbReference>
<feature type="compositionally biased region" description="Low complexity" evidence="1">
    <location>
        <begin position="38"/>
        <end position="64"/>
    </location>
</feature>
<dbReference type="AlphaFoldDB" id="A0AAQ3NX49"/>
<evidence type="ECO:0000313" key="2">
    <source>
        <dbReference type="EMBL" id="WVZ17714.1"/>
    </source>
</evidence>
<dbReference type="PANTHER" id="PTHR36019">
    <property type="entry name" value="PLANT/PROTEIN"/>
    <property type="match status" value="1"/>
</dbReference>
<gene>
    <name evidence="2" type="ORF">V8G54_010696</name>
</gene>
<feature type="region of interest" description="Disordered" evidence="1">
    <location>
        <begin position="33"/>
        <end position="139"/>
    </location>
</feature>
<evidence type="ECO:0000313" key="3">
    <source>
        <dbReference type="Proteomes" id="UP001374535"/>
    </source>
</evidence>
<sequence length="139" mass="15796">MSLNCLSCNILQRVNSNNNDACLPPEEESIRFYDDNNNRNNNNRNNNNISNNNNINNNNNNNDNNGKKRVSHNRSLSYGNMTPPQYAHSGPLAKVKAQHRRTNSDSGVGPRLVRSSGMRRDWSFEDLSPQQNDKGVRCH</sequence>
<proteinExistence type="predicted"/>
<keyword evidence="3" id="KW-1185">Reference proteome</keyword>
<dbReference type="PANTHER" id="PTHR36019:SF7">
    <property type="match status" value="1"/>
</dbReference>
<feature type="compositionally biased region" description="Polar residues" evidence="1">
    <location>
        <begin position="73"/>
        <end position="83"/>
    </location>
</feature>